<protein>
    <submittedName>
        <fullName evidence="1">Uncharacterized protein</fullName>
    </submittedName>
</protein>
<sequence>MQYRYEIDLQERRFSNKQFIWTCRSLFSYSKTSPCLCVFTSRFFADEEMSKGLLTSNRSLHLYINVVYQIRKKALRIVDSSQRWLRTKSSLSNGFSVLILYRDKISRAVRPIQIFTTEVLDFFRIGSEGEEKEAGCTDAYY</sequence>
<name>A0A6N2KXY8_SALVM</name>
<dbReference type="EMBL" id="CAADRP010000892">
    <property type="protein sequence ID" value="VFU33521.1"/>
    <property type="molecule type" value="Genomic_DNA"/>
</dbReference>
<proteinExistence type="predicted"/>
<evidence type="ECO:0000313" key="1">
    <source>
        <dbReference type="EMBL" id="VFU33521.1"/>
    </source>
</evidence>
<reference evidence="1" key="1">
    <citation type="submission" date="2019-03" db="EMBL/GenBank/DDBJ databases">
        <authorList>
            <person name="Mank J."/>
            <person name="Almeida P."/>
        </authorList>
    </citation>
    <scope>NUCLEOTIDE SEQUENCE</scope>
    <source>
        <strain evidence="1">78183</strain>
    </source>
</reference>
<accession>A0A6N2KXY8</accession>
<dbReference type="AlphaFoldDB" id="A0A6N2KXY8"/>
<gene>
    <name evidence="1" type="ORF">SVIM_LOCUS154108</name>
</gene>
<organism evidence="1">
    <name type="scientific">Salix viminalis</name>
    <name type="common">Common osier</name>
    <name type="synonym">Basket willow</name>
    <dbReference type="NCBI Taxonomy" id="40686"/>
    <lineage>
        <taxon>Eukaryota</taxon>
        <taxon>Viridiplantae</taxon>
        <taxon>Streptophyta</taxon>
        <taxon>Embryophyta</taxon>
        <taxon>Tracheophyta</taxon>
        <taxon>Spermatophyta</taxon>
        <taxon>Magnoliopsida</taxon>
        <taxon>eudicotyledons</taxon>
        <taxon>Gunneridae</taxon>
        <taxon>Pentapetalae</taxon>
        <taxon>rosids</taxon>
        <taxon>fabids</taxon>
        <taxon>Malpighiales</taxon>
        <taxon>Salicaceae</taxon>
        <taxon>Saliceae</taxon>
        <taxon>Salix</taxon>
    </lineage>
</organism>